<dbReference type="RefSeq" id="WP_129218234.1">
    <property type="nucleotide sequence ID" value="NZ_QYBC01000004.1"/>
</dbReference>
<evidence type="ECO:0000313" key="1">
    <source>
        <dbReference type="EMBL" id="RYB06297.1"/>
    </source>
</evidence>
<proteinExistence type="predicted"/>
<accession>A0A4Q2RFU6</accession>
<dbReference type="EMBL" id="QYBC01000004">
    <property type="protein sequence ID" value="RYB06297.1"/>
    <property type="molecule type" value="Genomic_DNA"/>
</dbReference>
<reference evidence="1 2" key="2">
    <citation type="submission" date="2019-02" db="EMBL/GenBank/DDBJ databases">
        <title>'Lichenibacterium ramalinii' gen. nov. sp. nov., 'Lichenibacterium minor' gen. nov. sp. nov.</title>
        <authorList>
            <person name="Pankratov T."/>
        </authorList>
    </citation>
    <scope>NUCLEOTIDE SEQUENCE [LARGE SCALE GENOMIC DNA]</scope>
    <source>
        <strain evidence="1 2">RmlP001</strain>
    </source>
</reference>
<name>A0A4Q2RFU6_9HYPH</name>
<comment type="caution">
    <text evidence="1">The sequence shown here is derived from an EMBL/GenBank/DDBJ whole genome shotgun (WGS) entry which is preliminary data.</text>
</comment>
<reference evidence="1 2" key="1">
    <citation type="submission" date="2018-09" db="EMBL/GenBank/DDBJ databases">
        <authorList>
            <person name="Grouzdev D.S."/>
            <person name="Krutkina M.S."/>
        </authorList>
    </citation>
    <scope>NUCLEOTIDE SEQUENCE [LARGE SCALE GENOMIC DNA]</scope>
    <source>
        <strain evidence="1 2">RmlP001</strain>
    </source>
</reference>
<sequence>MMSGEEIDALRHPRIVAFHKFFSEYHLFFEVGRERFRVAIRVYETDDGRFFFEQSHYIRTPVQDSAHVLGAERHPRPYLALTHAVESITTYYEDAVSKGHEPRTDWFVRNDLY</sequence>
<gene>
    <name evidence="1" type="ORF">D3272_05935</name>
</gene>
<dbReference type="Proteomes" id="UP000289411">
    <property type="component" value="Unassembled WGS sequence"/>
</dbReference>
<protein>
    <submittedName>
        <fullName evidence="1">Uncharacterized protein</fullName>
    </submittedName>
</protein>
<evidence type="ECO:0000313" key="2">
    <source>
        <dbReference type="Proteomes" id="UP000289411"/>
    </source>
</evidence>
<dbReference type="OrthoDB" id="7062241at2"/>
<organism evidence="1 2">
    <name type="scientific">Lichenibacterium ramalinae</name>
    <dbReference type="NCBI Taxonomy" id="2316527"/>
    <lineage>
        <taxon>Bacteria</taxon>
        <taxon>Pseudomonadati</taxon>
        <taxon>Pseudomonadota</taxon>
        <taxon>Alphaproteobacteria</taxon>
        <taxon>Hyphomicrobiales</taxon>
        <taxon>Lichenihabitantaceae</taxon>
        <taxon>Lichenibacterium</taxon>
    </lineage>
</organism>
<keyword evidence="2" id="KW-1185">Reference proteome</keyword>
<dbReference type="AlphaFoldDB" id="A0A4Q2RFU6"/>